<evidence type="ECO:0000256" key="3">
    <source>
        <dbReference type="SAM" id="MobiDB-lite"/>
    </source>
</evidence>
<dbReference type="SUPFAM" id="SSF55895">
    <property type="entry name" value="Ribonuclease Rh-like"/>
    <property type="match status" value="1"/>
</dbReference>
<comment type="similarity">
    <text evidence="1 2">Belongs to the RNase T2 family.</text>
</comment>
<sequence length="353" mass="39127">MTLELRMRIASAFRAASVFFALGAFDAAWASVPVEGTLHATKDCEAFVSKKKKSNPDKARLEPGDAYVILEQNRPNQPQWFRVRVDEANPPERWVEASCGTQTLSTAVEEEPGQPTPKPRPISSNDPRLCNTAGLQDSFKLALSWQPAFCEGHRSKTECSAGFDNSFQSAGNFTLHGLWPNRQSCGIRYGDCDNPNPQRDFCSYPKLSISPEVMKQLSAVMPGTASCLERHEWFKHGTCQVDWNVSEYFEVAINLVRQFNDSGMNKFMTENMGKEVSREDFLRQVDAALGAGARERVELGCARGGKLLTDVFINLPANVEPGESLAELVKMAPPDFNSRCGARFTIDAVGFSR</sequence>
<dbReference type="InterPro" id="IPR036430">
    <property type="entry name" value="RNase_T2-like_sf"/>
</dbReference>
<evidence type="ECO:0000256" key="1">
    <source>
        <dbReference type="ARBA" id="ARBA00007469"/>
    </source>
</evidence>
<feature type="chain" id="PRO_5046468427" evidence="4">
    <location>
        <begin position="31"/>
        <end position="353"/>
    </location>
</feature>
<evidence type="ECO:0000313" key="5">
    <source>
        <dbReference type="EMBL" id="MCY1079513.1"/>
    </source>
</evidence>
<protein>
    <submittedName>
        <fullName evidence="5">Uncharacterized protein</fullName>
    </submittedName>
</protein>
<accession>A0ABT4ACV6</accession>
<comment type="caution">
    <text evidence="5">The sequence shown here is derived from an EMBL/GenBank/DDBJ whole genome shotgun (WGS) entry which is preliminary data.</text>
</comment>
<dbReference type="PROSITE" id="PS00531">
    <property type="entry name" value="RNASE_T2_2"/>
    <property type="match status" value="1"/>
</dbReference>
<name>A0ABT4ACV6_9BACT</name>
<dbReference type="PANTHER" id="PTHR11240">
    <property type="entry name" value="RIBONUCLEASE T2"/>
    <property type="match status" value="1"/>
</dbReference>
<keyword evidence="4" id="KW-0732">Signal</keyword>
<organism evidence="5 6">
    <name type="scientific">Archangium lansingense</name>
    <dbReference type="NCBI Taxonomy" id="2995310"/>
    <lineage>
        <taxon>Bacteria</taxon>
        <taxon>Pseudomonadati</taxon>
        <taxon>Myxococcota</taxon>
        <taxon>Myxococcia</taxon>
        <taxon>Myxococcales</taxon>
        <taxon>Cystobacterineae</taxon>
        <taxon>Archangiaceae</taxon>
        <taxon>Archangium</taxon>
    </lineage>
</organism>
<evidence type="ECO:0000256" key="2">
    <source>
        <dbReference type="RuleBase" id="RU004328"/>
    </source>
</evidence>
<dbReference type="Pfam" id="PF00445">
    <property type="entry name" value="Ribonuclease_T2"/>
    <property type="match status" value="1"/>
</dbReference>
<dbReference type="Gene3D" id="3.90.730.10">
    <property type="entry name" value="Ribonuclease T2-like"/>
    <property type="match status" value="1"/>
</dbReference>
<reference evidence="5 6" key="1">
    <citation type="submission" date="2022-11" db="EMBL/GenBank/DDBJ databases">
        <title>Minimal conservation of predation-associated metabolite biosynthetic gene clusters underscores biosynthetic potential of Myxococcota including descriptions for ten novel species: Archangium lansinium sp. nov., Myxococcus landrumus sp. nov., Nannocystis bai.</title>
        <authorList>
            <person name="Ahearne A."/>
            <person name="Stevens C."/>
            <person name="Phillips K."/>
        </authorList>
    </citation>
    <scope>NUCLEOTIDE SEQUENCE [LARGE SCALE GENOMIC DNA]</scope>
    <source>
        <strain evidence="5 6">MIWBW</strain>
    </source>
</reference>
<dbReference type="Proteomes" id="UP001207654">
    <property type="component" value="Unassembled WGS sequence"/>
</dbReference>
<evidence type="ECO:0000256" key="4">
    <source>
        <dbReference type="SAM" id="SignalP"/>
    </source>
</evidence>
<evidence type="ECO:0000313" key="6">
    <source>
        <dbReference type="Proteomes" id="UP001207654"/>
    </source>
</evidence>
<dbReference type="InterPro" id="IPR001568">
    <property type="entry name" value="RNase_T2-like"/>
</dbReference>
<keyword evidence="6" id="KW-1185">Reference proteome</keyword>
<dbReference type="PROSITE" id="PS00530">
    <property type="entry name" value="RNASE_T2_1"/>
    <property type="match status" value="1"/>
</dbReference>
<feature type="region of interest" description="Disordered" evidence="3">
    <location>
        <begin position="106"/>
        <end position="126"/>
    </location>
</feature>
<dbReference type="InterPro" id="IPR033130">
    <property type="entry name" value="RNase_T2_His_AS_2"/>
</dbReference>
<proteinExistence type="inferred from homology"/>
<gene>
    <name evidence="5" type="ORF">OV287_34150</name>
</gene>
<dbReference type="PANTHER" id="PTHR11240:SF22">
    <property type="entry name" value="RIBONUCLEASE T2"/>
    <property type="match status" value="1"/>
</dbReference>
<dbReference type="InterPro" id="IPR018188">
    <property type="entry name" value="RNase_T2_His_AS_1"/>
</dbReference>
<feature type="signal peptide" evidence="4">
    <location>
        <begin position="1"/>
        <end position="30"/>
    </location>
</feature>
<dbReference type="RefSeq" id="WP_267538229.1">
    <property type="nucleotide sequence ID" value="NZ_JAPNKA010000001.1"/>
</dbReference>
<dbReference type="EMBL" id="JAPNKA010000001">
    <property type="protein sequence ID" value="MCY1079513.1"/>
    <property type="molecule type" value="Genomic_DNA"/>
</dbReference>